<keyword evidence="3" id="KW-1185">Reference proteome</keyword>
<dbReference type="EMBL" id="KZ613866">
    <property type="protein sequence ID" value="PMD53962.1"/>
    <property type="molecule type" value="Genomic_DNA"/>
</dbReference>
<evidence type="ECO:0000313" key="2">
    <source>
        <dbReference type="EMBL" id="PMD53962.1"/>
    </source>
</evidence>
<dbReference type="RefSeq" id="XP_024730866.1">
    <property type="nucleotide sequence ID" value="XM_024883785.1"/>
</dbReference>
<sequence>MGTVLVQCHLRESHERRSLEILEPPGLEESKYESLLYPVEETDQSWPSPRVSAVTGIAAISMDDYVGQLWDHCWKVDPSTFGALYLWTAAWYIDLGNAYNIHIAPPQPSGEYMTNWRMRWRPSWNAAVMCQLIILLLTILSKSFAMAGGYDTRRQRELSAFFSRLRREAAFLKKFIYIQNSGV</sequence>
<dbReference type="InParanoid" id="A0A2J6ST81"/>
<dbReference type="AlphaFoldDB" id="A0A2J6ST81"/>
<proteinExistence type="predicted"/>
<keyword evidence="1" id="KW-0812">Transmembrane</keyword>
<gene>
    <name evidence="2" type="ORF">K444DRAFT_634755</name>
</gene>
<dbReference type="Proteomes" id="UP000235371">
    <property type="component" value="Unassembled WGS sequence"/>
</dbReference>
<keyword evidence="1" id="KW-0472">Membrane</keyword>
<dbReference type="OrthoDB" id="5426789at2759"/>
<feature type="transmembrane region" description="Helical" evidence="1">
    <location>
        <begin position="124"/>
        <end position="145"/>
    </location>
</feature>
<evidence type="ECO:0000256" key="1">
    <source>
        <dbReference type="SAM" id="Phobius"/>
    </source>
</evidence>
<accession>A0A2J6ST81</accession>
<protein>
    <submittedName>
        <fullName evidence="2">Uncharacterized protein</fullName>
    </submittedName>
</protein>
<reference evidence="2 3" key="1">
    <citation type="submission" date="2016-04" db="EMBL/GenBank/DDBJ databases">
        <title>A degradative enzymes factory behind the ericoid mycorrhizal symbiosis.</title>
        <authorList>
            <consortium name="DOE Joint Genome Institute"/>
            <person name="Martino E."/>
            <person name="Morin E."/>
            <person name="Grelet G."/>
            <person name="Kuo A."/>
            <person name="Kohler A."/>
            <person name="Daghino S."/>
            <person name="Barry K."/>
            <person name="Choi C."/>
            <person name="Cichocki N."/>
            <person name="Clum A."/>
            <person name="Copeland A."/>
            <person name="Hainaut M."/>
            <person name="Haridas S."/>
            <person name="Labutti K."/>
            <person name="Lindquist E."/>
            <person name="Lipzen A."/>
            <person name="Khouja H.-R."/>
            <person name="Murat C."/>
            <person name="Ohm R."/>
            <person name="Olson A."/>
            <person name="Spatafora J."/>
            <person name="Veneault-Fourrey C."/>
            <person name="Henrissat B."/>
            <person name="Grigoriev I."/>
            <person name="Martin F."/>
            <person name="Perotto S."/>
        </authorList>
    </citation>
    <scope>NUCLEOTIDE SEQUENCE [LARGE SCALE GENOMIC DNA]</scope>
    <source>
        <strain evidence="2 3">E</strain>
    </source>
</reference>
<organism evidence="2 3">
    <name type="scientific">Hyaloscypha bicolor E</name>
    <dbReference type="NCBI Taxonomy" id="1095630"/>
    <lineage>
        <taxon>Eukaryota</taxon>
        <taxon>Fungi</taxon>
        <taxon>Dikarya</taxon>
        <taxon>Ascomycota</taxon>
        <taxon>Pezizomycotina</taxon>
        <taxon>Leotiomycetes</taxon>
        <taxon>Helotiales</taxon>
        <taxon>Hyaloscyphaceae</taxon>
        <taxon>Hyaloscypha</taxon>
        <taxon>Hyaloscypha bicolor</taxon>
    </lineage>
</organism>
<evidence type="ECO:0000313" key="3">
    <source>
        <dbReference type="Proteomes" id="UP000235371"/>
    </source>
</evidence>
<name>A0A2J6ST81_9HELO</name>
<keyword evidence="1" id="KW-1133">Transmembrane helix</keyword>
<dbReference type="GeneID" id="36591862"/>